<name>A0A814VZR1_9BILA</name>
<protein>
    <recommendedName>
        <fullName evidence="4">Autocrine proliferation repressor A-like</fullName>
    </recommendedName>
</protein>
<feature type="signal peptide" evidence="1">
    <location>
        <begin position="1"/>
        <end position="23"/>
    </location>
</feature>
<feature type="chain" id="PRO_5032865522" description="Autocrine proliferation repressor A-like" evidence="1">
    <location>
        <begin position="24"/>
        <end position="489"/>
    </location>
</feature>
<accession>A0A814VZR1</accession>
<organism evidence="2 3">
    <name type="scientific">Adineta steineri</name>
    <dbReference type="NCBI Taxonomy" id="433720"/>
    <lineage>
        <taxon>Eukaryota</taxon>
        <taxon>Metazoa</taxon>
        <taxon>Spiralia</taxon>
        <taxon>Gnathifera</taxon>
        <taxon>Rotifera</taxon>
        <taxon>Eurotatoria</taxon>
        <taxon>Bdelloidea</taxon>
        <taxon>Adinetida</taxon>
        <taxon>Adinetidae</taxon>
        <taxon>Adineta</taxon>
    </lineage>
</organism>
<dbReference type="SUPFAM" id="SSF53474">
    <property type="entry name" value="alpha/beta-Hydrolases"/>
    <property type="match status" value="1"/>
</dbReference>
<keyword evidence="1" id="KW-0732">Signal</keyword>
<dbReference type="OrthoDB" id="2020799at2759"/>
<dbReference type="EMBL" id="CAJNON010000323">
    <property type="protein sequence ID" value="CAF1195460.1"/>
    <property type="molecule type" value="Genomic_DNA"/>
</dbReference>
<comment type="caution">
    <text evidence="2">The sequence shown here is derived from an EMBL/GenBank/DDBJ whole genome shotgun (WGS) entry which is preliminary data.</text>
</comment>
<reference evidence="2" key="1">
    <citation type="submission" date="2021-02" db="EMBL/GenBank/DDBJ databases">
        <authorList>
            <person name="Nowell W R."/>
        </authorList>
    </citation>
    <scope>NUCLEOTIDE SEQUENCE</scope>
</reference>
<dbReference type="Pfam" id="PF10142">
    <property type="entry name" value="PhoPQ_related"/>
    <property type="match status" value="1"/>
</dbReference>
<dbReference type="PANTHER" id="PTHR31497:SF0">
    <property type="entry name" value="AUTOCRINE PROLIFERATION REPRESSOR PROTEIN A"/>
    <property type="match status" value="1"/>
</dbReference>
<proteinExistence type="predicted"/>
<dbReference type="InterPro" id="IPR009199">
    <property type="entry name" value="PhoPQ-act_pathogen-rel_PqaA"/>
</dbReference>
<dbReference type="AlphaFoldDB" id="A0A814VZR1"/>
<evidence type="ECO:0000313" key="3">
    <source>
        <dbReference type="Proteomes" id="UP000663891"/>
    </source>
</evidence>
<evidence type="ECO:0000313" key="2">
    <source>
        <dbReference type="EMBL" id="CAF1195460.1"/>
    </source>
</evidence>
<gene>
    <name evidence="2" type="ORF">VCS650_LOCUS25307</name>
</gene>
<evidence type="ECO:0008006" key="4">
    <source>
        <dbReference type="Google" id="ProtNLM"/>
    </source>
</evidence>
<evidence type="ECO:0000256" key="1">
    <source>
        <dbReference type="SAM" id="SignalP"/>
    </source>
</evidence>
<dbReference type="Proteomes" id="UP000663891">
    <property type="component" value="Unassembled WGS sequence"/>
</dbReference>
<dbReference type="Gene3D" id="3.40.50.1820">
    <property type="entry name" value="alpha/beta hydrolase"/>
    <property type="match status" value="1"/>
</dbReference>
<sequence length="489" mass="56168">MYQNKLFLSFCLLIFIFINKSYSTPLDDYVRAEDPHFGWSLIRTYEEIDYKLYVLNFTSQKWLDETYSSRPIWWHYLCITVPNKITRPNSAYMLIDQGSNNDRIPQPQDDFVALTAMVAVGIGSIAVDLQDVPNGPIRFTGDPTNRTRGDDASIGWTWRSFIENSSNIYAPLNLPMTKAAYRAMDAVQQFTDKQNITTPQKFVVAGASKRGWATWLTAAVDTERVVGAIPIVMDVLNFQTNLHHMYRSLAGWTFAFKDYYQLNITQFVDNENMTKLSEIIDPLYYIDRFSKMKLLQIQATAAFWKQLQDATGGSYLRRMPNADHVCVGHITSLFFTMRSFYMSIYDNRPLPKLQWIKTSNNTHGYIRATVDFSVGPRPISAYGYRARTLTDKRRDFRLLIGNPSDPTKAFANPVFWFNTPVVIENETNTTIDYSLTIENPRDGWEGFLIQVNFPGPDGTVLELTTETQIIPDTYPTSDCHDEQCFSTLV</sequence>
<dbReference type="InterPro" id="IPR029058">
    <property type="entry name" value="AB_hydrolase_fold"/>
</dbReference>
<dbReference type="PANTHER" id="PTHR31497">
    <property type="entry name" value="AUTOCRINE PROLIFERATION REPRESSOR PROTEIN A"/>
    <property type="match status" value="1"/>
</dbReference>